<organism evidence="2 3">
    <name type="scientific">Stylosanthes scabra</name>
    <dbReference type="NCBI Taxonomy" id="79078"/>
    <lineage>
        <taxon>Eukaryota</taxon>
        <taxon>Viridiplantae</taxon>
        <taxon>Streptophyta</taxon>
        <taxon>Embryophyta</taxon>
        <taxon>Tracheophyta</taxon>
        <taxon>Spermatophyta</taxon>
        <taxon>Magnoliopsida</taxon>
        <taxon>eudicotyledons</taxon>
        <taxon>Gunneridae</taxon>
        <taxon>Pentapetalae</taxon>
        <taxon>rosids</taxon>
        <taxon>fabids</taxon>
        <taxon>Fabales</taxon>
        <taxon>Fabaceae</taxon>
        <taxon>Papilionoideae</taxon>
        <taxon>50 kb inversion clade</taxon>
        <taxon>dalbergioids sensu lato</taxon>
        <taxon>Dalbergieae</taxon>
        <taxon>Pterocarpus clade</taxon>
        <taxon>Stylosanthes</taxon>
    </lineage>
</organism>
<feature type="transmembrane region" description="Helical" evidence="1">
    <location>
        <begin position="20"/>
        <end position="43"/>
    </location>
</feature>
<name>A0ABU6YVH0_9FABA</name>
<evidence type="ECO:0000313" key="3">
    <source>
        <dbReference type="Proteomes" id="UP001341840"/>
    </source>
</evidence>
<gene>
    <name evidence="2" type="ORF">PIB30_100708</name>
</gene>
<dbReference type="Proteomes" id="UP001341840">
    <property type="component" value="Unassembled WGS sequence"/>
</dbReference>
<keyword evidence="3" id="KW-1185">Reference proteome</keyword>
<sequence length="79" mass="9397">YIYYHFKWMVIPHSWMDKGGIPAKLGIILTIVAMATLAVRILCQHVRLTMMSFNIRLNLKQCSKLWYKKGLKSWKIKRD</sequence>
<evidence type="ECO:0000256" key="1">
    <source>
        <dbReference type="SAM" id="Phobius"/>
    </source>
</evidence>
<keyword evidence="1" id="KW-0812">Transmembrane</keyword>
<dbReference type="EMBL" id="JASCZI010244504">
    <property type="protein sequence ID" value="MED6214204.1"/>
    <property type="molecule type" value="Genomic_DNA"/>
</dbReference>
<reference evidence="2 3" key="1">
    <citation type="journal article" date="2023" name="Plants (Basel)">
        <title>Bridging the Gap: Combining Genomics and Transcriptomics Approaches to Understand Stylosanthes scabra, an Orphan Legume from the Brazilian Caatinga.</title>
        <authorList>
            <person name="Ferreira-Neto J.R.C."/>
            <person name="da Silva M.D."/>
            <person name="Binneck E."/>
            <person name="de Melo N.F."/>
            <person name="da Silva R.H."/>
            <person name="de Melo A.L.T.M."/>
            <person name="Pandolfi V."/>
            <person name="Bustamante F.O."/>
            <person name="Brasileiro-Vidal A.C."/>
            <person name="Benko-Iseppon A.M."/>
        </authorList>
    </citation>
    <scope>NUCLEOTIDE SEQUENCE [LARGE SCALE GENOMIC DNA]</scope>
    <source>
        <tissue evidence="2">Leaves</tissue>
    </source>
</reference>
<proteinExistence type="predicted"/>
<comment type="caution">
    <text evidence="2">The sequence shown here is derived from an EMBL/GenBank/DDBJ whole genome shotgun (WGS) entry which is preliminary data.</text>
</comment>
<evidence type="ECO:0000313" key="2">
    <source>
        <dbReference type="EMBL" id="MED6214204.1"/>
    </source>
</evidence>
<feature type="non-terminal residue" evidence="2">
    <location>
        <position position="1"/>
    </location>
</feature>
<keyword evidence="1" id="KW-0472">Membrane</keyword>
<accession>A0ABU6YVH0</accession>
<protein>
    <submittedName>
        <fullName evidence="2">Uncharacterized protein</fullName>
    </submittedName>
</protein>
<keyword evidence="1" id="KW-1133">Transmembrane helix</keyword>